<dbReference type="EMBL" id="AP023354">
    <property type="protein sequence ID" value="BCJ31608.1"/>
    <property type="molecule type" value="Genomic_DNA"/>
</dbReference>
<accession>A0A810LC89</accession>
<dbReference type="InterPro" id="IPR014710">
    <property type="entry name" value="RmlC-like_jellyroll"/>
</dbReference>
<dbReference type="PANTHER" id="PTHR37694">
    <property type="entry name" value="SLR8022 PROTEIN"/>
    <property type="match status" value="1"/>
</dbReference>
<evidence type="ECO:0000313" key="2">
    <source>
        <dbReference type="Proteomes" id="UP000680750"/>
    </source>
</evidence>
<gene>
    <name evidence="1" type="ORF">Asera_57160</name>
</gene>
<protein>
    <submittedName>
        <fullName evidence="1">LuxR family transcriptional regulator</fullName>
    </submittedName>
</protein>
<proteinExistence type="predicted"/>
<dbReference type="CDD" id="cd02230">
    <property type="entry name" value="cupin_HP0902-like"/>
    <property type="match status" value="1"/>
</dbReference>
<dbReference type="InterPro" id="IPR011051">
    <property type="entry name" value="RmlC_Cupin_sf"/>
</dbReference>
<name>A0A810LC89_9ACTN</name>
<sequence>MTDLVSLTALVPEQLAAARNSSAGRSARTLYGGTGHALRQTVLALAGGHSLGEHESPGEATLQVLAGRVRLSAGGKKWEATEGGFLPIPPTRHDLAAIDDSVVLLSVVAGTGA</sequence>
<dbReference type="RefSeq" id="WP_035295056.1">
    <property type="nucleotide sequence ID" value="NZ_AP023354.1"/>
</dbReference>
<keyword evidence="2" id="KW-1185">Reference proteome</keyword>
<dbReference type="PANTHER" id="PTHR37694:SF1">
    <property type="entry name" value="SLR8022 PROTEIN"/>
    <property type="match status" value="1"/>
</dbReference>
<evidence type="ECO:0000313" key="1">
    <source>
        <dbReference type="EMBL" id="BCJ31608.1"/>
    </source>
</evidence>
<organism evidence="1 2">
    <name type="scientific">Actinocatenispora sera</name>
    <dbReference type="NCBI Taxonomy" id="390989"/>
    <lineage>
        <taxon>Bacteria</taxon>
        <taxon>Bacillati</taxon>
        <taxon>Actinomycetota</taxon>
        <taxon>Actinomycetes</taxon>
        <taxon>Micromonosporales</taxon>
        <taxon>Micromonosporaceae</taxon>
        <taxon>Actinocatenispora</taxon>
    </lineage>
</organism>
<dbReference type="KEGG" id="aser:Asera_57160"/>
<dbReference type="Gene3D" id="2.60.120.10">
    <property type="entry name" value="Jelly Rolls"/>
    <property type="match status" value="1"/>
</dbReference>
<reference evidence="1" key="1">
    <citation type="submission" date="2020-08" db="EMBL/GenBank/DDBJ databases">
        <title>Whole genome shotgun sequence of Actinocatenispora sera NBRC 101916.</title>
        <authorList>
            <person name="Komaki H."/>
            <person name="Tamura T."/>
        </authorList>
    </citation>
    <scope>NUCLEOTIDE SEQUENCE</scope>
    <source>
        <strain evidence="1">NBRC 101916</strain>
    </source>
</reference>
<dbReference type="Proteomes" id="UP000680750">
    <property type="component" value="Chromosome"/>
</dbReference>
<dbReference type="AlphaFoldDB" id="A0A810LC89"/>
<dbReference type="SUPFAM" id="SSF51182">
    <property type="entry name" value="RmlC-like cupins"/>
    <property type="match status" value="1"/>
</dbReference>